<dbReference type="EMBL" id="JXLU01000009">
    <property type="protein sequence ID" value="KIO74271.1"/>
    <property type="molecule type" value="Genomic_DNA"/>
</dbReference>
<dbReference type="AlphaFoldDB" id="A0A0D0FDH6"/>
<accession>A0A0D0FDH6</accession>
<dbReference type="Proteomes" id="UP000032076">
    <property type="component" value="Unassembled WGS sequence"/>
</dbReference>
<proteinExistence type="predicted"/>
<reference evidence="1 2" key="1">
    <citation type="submission" date="2015-01" db="EMBL/GenBank/DDBJ databases">
        <title>Draft Genome Sequences of Four Bacillus thermoamylovorans Strains, Isolated From Food Products.</title>
        <authorList>
            <person name="Krawcyk A.O."/>
            <person name="Berendsen E.M."/>
            <person name="Eijlander R.T."/>
            <person name="de Jong A."/>
            <person name="Wells-Bennik M."/>
            <person name="Kuipers O.P."/>
        </authorList>
    </citation>
    <scope>NUCLEOTIDE SEQUENCE [LARGE SCALE GENOMIC DNA]</scope>
    <source>
        <strain evidence="1 2">B4167</strain>
    </source>
</reference>
<evidence type="ECO:0000313" key="2">
    <source>
        <dbReference type="Proteomes" id="UP000032076"/>
    </source>
</evidence>
<protein>
    <submittedName>
        <fullName evidence="1">Uncharacterized protein</fullName>
    </submittedName>
</protein>
<organism evidence="1 2">
    <name type="scientific">Caldibacillus thermoamylovorans</name>
    <dbReference type="NCBI Taxonomy" id="35841"/>
    <lineage>
        <taxon>Bacteria</taxon>
        <taxon>Bacillati</taxon>
        <taxon>Bacillota</taxon>
        <taxon>Bacilli</taxon>
        <taxon>Bacillales</taxon>
        <taxon>Bacillaceae</taxon>
        <taxon>Caldibacillus</taxon>
    </lineage>
</organism>
<sequence>MTVKFKKFSGIFSDFVKRIGMIFFDYYERRNFVIAACP</sequence>
<name>A0A0D0FDH6_9BACI</name>
<comment type="caution">
    <text evidence="1">The sequence shown here is derived from an EMBL/GenBank/DDBJ whole genome shotgun (WGS) entry which is preliminary data.</text>
</comment>
<gene>
    <name evidence="1" type="ORF">B4167_1556</name>
</gene>
<evidence type="ECO:0000313" key="1">
    <source>
        <dbReference type="EMBL" id="KIO74271.1"/>
    </source>
</evidence>